<reference evidence="3 4" key="1">
    <citation type="submission" date="2024-01" db="EMBL/GenBank/DDBJ databases">
        <title>Genome assemblies of Stephania.</title>
        <authorList>
            <person name="Yang L."/>
        </authorList>
    </citation>
    <scope>NUCLEOTIDE SEQUENCE [LARGE SCALE GENOMIC DNA]</scope>
    <source>
        <strain evidence="3">YNDBR</strain>
        <tissue evidence="3">Leaf</tissue>
    </source>
</reference>
<dbReference type="Proteomes" id="UP001420932">
    <property type="component" value="Unassembled WGS sequence"/>
</dbReference>
<dbReference type="EMBL" id="JBBNAF010000011">
    <property type="protein sequence ID" value="KAK9099275.1"/>
    <property type="molecule type" value="Genomic_DNA"/>
</dbReference>
<evidence type="ECO:0000259" key="2">
    <source>
        <dbReference type="Pfam" id="PF00636"/>
    </source>
</evidence>
<evidence type="ECO:0000313" key="4">
    <source>
        <dbReference type="Proteomes" id="UP001420932"/>
    </source>
</evidence>
<comment type="caution">
    <text evidence="3">The sequence shown here is derived from an EMBL/GenBank/DDBJ whole genome shotgun (WGS) entry which is preliminary data.</text>
</comment>
<dbReference type="SUPFAM" id="SSF69065">
    <property type="entry name" value="RNase III domain-like"/>
    <property type="match status" value="1"/>
</dbReference>
<protein>
    <recommendedName>
        <fullName evidence="2">RNase III domain-containing protein</fullName>
    </recommendedName>
</protein>
<gene>
    <name evidence="3" type="ORF">Syun_026320</name>
</gene>
<feature type="region of interest" description="Disordered" evidence="1">
    <location>
        <begin position="21"/>
        <end position="74"/>
    </location>
</feature>
<name>A0AAP0EVY6_9MAGN</name>
<feature type="domain" description="RNase III" evidence="2">
    <location>
        <begin position="123"/>
        <end position="181"/>
    </location>
</feature>
<organism evidence="3 4">
    <name type="scientific">Stephania yunnanensis</name>
    <dbReference type="NCBI Taxonomy" id="152371"/>
    <lineage>
        <taxon>Eukaryota</taxon>
        <taxon>Viridiplantae</taxon>
        <taxon>Streptophyta</taxon>
        <taxon>Embryophyta</taxon>
        <taxon>Tracheophyta</taxon>
        <taxon>Spermatophyta</taxon>
        <taxon>Magnoliopsida</taxon>
        <taxon>Ranunculales</taxon>
        <taxon>Menispermaceae</taxon>
        <taxon>Menispermoideae</taxon>
        <taxon>Cissampelideae</taxon>
        <taxon>Stephania</taxon>
    </lineage>
</organism>
<dbReference type="InterPro" id="IPR036389">
    <property type="entry name" value="RNase_III_sf"/>
</dbReference>
<dbReference type="PANTHER" id="PTHR34276:SF1">
    <property type="entry name" value="MINI-RIBONUCLEASE 3"/>
    <property type="match status" value="1"/>
</dbReference>
<dbReference type="AlphaFoldDB" id="A0AAP0EVY6"/>
<evidence type="ECO:0000313" key="3">
    <source>
        <dbReference type="EMBL" id="KAK9099275.1"/>
    </source>
</evidence>
<feature type="compositionally biased region" description="Low complexity" evidence="1">
    <location>
        <begin position="46"/>
        <end position="73"/>
    </location>
</feature>
<dbReference type="Gene3D" id="1.10.1520.10">
    <property type="entry name" value="Ribonuclease III domain"/>
    <property type="match status" value="1"/>
</dbReference>
<dbReference type="PANTHER" id="PTHR34276">
    <property type="entry name" value="MINI-RIBONUCLEASE 3"/>
    <property type="match status" value="1"/>
</dbReference>
<accession>A0AAP0EVY6</accession>
<evidence type="ECO:0000256" key="1">
    <source>
        <dbReference type="SAM" id="MobiDB-lite"/>
    </source>
</evidence>
<dbReference type="GO" id="GO:0006396">
    <property type="term" value="P:RNA processing"/>
    <property type="evidence" value="ECO:0007669"/>
    <property type="project" value="InterPro"/>
</dbReference>
<sequence length="189" mass="21303">MQRAMAAQGFAPLRLRASWDIRPRTPGVTPTPNLTFNKKTPKKAVPPSTQTSQTPLPSQTTITTTTTAQQKSSVSIDVSELLKRTPITPQQKGDSDHSYLGYERWLPVPPKVEKPRSIFNAASLAYLGDCIFELYARRHFLFPPLSIDEYNERVMAVVRCEAQDALLKQLLDEDCLSEEERLPIFISLM</sequence>
<keyword evidence="4" id="KW-1185">Reference proteome</keyword>
<dbReference type="GO" id="GO:0004525">
    <property type="term" value="F:ribonuclease III activity"/>
    <property type="evidence" value="ECO:0007669"/>
    <property type="project" value="InterPro"/>
</dbReference>
<dbReference type="Pfam" id="PF00636">
    <property type="entry name" value="Ribonuclease_3"/>
    <property type="match status" value="1"/>
</dbReference>
<feature type="compositionally biased region" description="Polar residues" evidence="1">
    <location>
        <begin position="28"/>
        <end position="38"/>
    </location>
</feature>
<dbReference type="InterPro" id="IPR000999">
    <property type="entry name" value="RNase_III_dom"/>
</dbReference>
<proteinExistence type="predicted"/>